<protein>
    <submittedName>
        <fullName evidence="1">Uncharacterized protein</fullName>
    </submittedName>
</protein>
<evidence type="ECO:0000313" key="1">
    <source>
        <dbReference type="EMBL" id="KAI4378531.1"/>
    </source>
</evidence>
<keyword evidence="2" id="KW-1185">Reference proteome</keyword>
<proteinExistence type="predicted"/>
<reference evidence="2" key="1">
    <citation type="journal article" date="2023" name="Front. Plant Sci.">
        <title>Chromosomal-level genome assembly of Melastoma candidum provides insights into trichome evolution.</title>
        <authorList>
            <person name="Zhong Y."/>
            <person name="Wu W."/>
            <person name="Sun C."/>
            <person name="Zou P."/>
            <person name="Liu Y."/>
            <person name="Dai S."/>
            <person name="Zhou R."/>
        </authorList>
    </citation>
    <scope>NUCLEOTIDE SEQUENCE [LARGE SCALE GENOMIC DNA]</scope>
</reference>
<comment type="caution">
    <text evidence="1">The sequence shown here is derived from an EMBL/GenBank/DDBJ whole genome shotgun (WGS) entry which is preliminary data.</text>
</comment>
<dbReference type="Proteomes" id="UP001057402">
    <property type="component" value="Chromosome 4"/>
</dbReference>
<name>A0ACB9RL23_9MYRT</name>
<organism evidence="1 2">
    <name type="scientific">Melastoma candidum</name>
    <dbReference type="NCBI Taxonomy" id="119954"/>
    <lineage>
        <taxon>Eukaryota</taxon>
        <taxon>Viridiplantae</taxon>
        <taxon>Streptophyta</taxon>
        <taxon>Embryophyta</taxon>
        <taxon>Tracheophyta</taxon>
        <taxon>Spermatophyta</taxon>
        <taxon>Magnoliopsida</taxon>
        <taxon>eudicotyledons</taxon>
        <taxon>Gunneridae</taxon>
        <taxon>Pentapetalae</taxon>
        <taxon>rosids</taxon>
        <taxon>malvids</taxon>
        <taxon>Myrtales</taxon>
        <taxon>Melastomataceae</taxon>
        <taxon>Melastomatoideae</taxon>
        <taxon>Melastomateae</taxon>
        <taxon>Melastoma</taxon>
    </lineage>
</organism>
<dbReference type="EMBL" id="CM042883">
    <property type="protein sequence ID" value="KAI4378531.1"/>
    <property type="molecule type" value="Genomic_DNA"/>
</dbReference>
<accession>A0ACB9RL23</accession>
<evidence type="ECO:0000313" key="2">
    <source>
        <dbReference type="Proteomes" id="UP001057402"/>
    </source>
</evidence>
<sequence>MSRLNTPDDSSIPDLELKLGVYQPTTPAAVSSSSSCSRVSLEMDPYEVLLGGSRTTDAKLMVLVGCRSCLVYAMLSGDRIRCPRYKSAAVVIINVVEEPGRAVT</sequence>
<gene>
    <name evidence="1" type="ORF">MLD38_015998</name>
</gene>